<accession>A0A0F9X3H1</accession>
<sequence length="134" mass="15360">MTSGAIYSLLADVVLTTHLALVVFVVLGLVVVWVGNFCHWRWVNNLWFRLAHLATILIVVAEAWLGVVCPLTTLEMWLRAQAGATAYAGGFIEYWMQRILYYTAPDWVFIVIYTVFAGVVAATFWWFPPRYRSR</sequence>
<evidence type="ECO:0000256" key="1">
    <source>
        <dbReference type="SAM" id="Phobius"/>
    </source>
</evidence>
<feature type="transmembrane region" description="Helical" evidence="1">
    <location>
        <begin position="6"/>
        <end position="34"/>
    </location>
</feature>
<protein>
    <recommendedName>
        <fullName evidence="3">DUF2784 domain-containing protein</fullName>
    </recommendedName>
</protein>
<dbReference type="Pfam" id="PF10861">
    <property type="entry name" value="DUF2784"/>
    <property type="match status" value="1"/>
</dbReference>
<name>A0A0F9X3H1_9ZZZZ</name>
<comment type="caution">
    <text evidence="2">The sequence shown here is derived from an EMBL/GenBank/DDBJ whole genome shotgun (WGS) entry which is preliminary data.</text>
</comment>
<keyword evidence="1" id="KW-0812">Transmembrane</keyword>
<organism evidence="2">
    <name type="scientific">marine sediment metagenome</name>
    <dbReference type="NCBI Taxonomy" id="412755"/>
    <lineage>
        <taxon>unclassified sequences</taxon>
        <taxon>metagenomes</taxon>
        <taxon>ecological metagenomes</taxon>
    </lineage>
</organism>
<feature type="transmembrane region" description="Helical" evidence="1">
    <location>
        <begin position="46"/>
        <end position="65"/>
    </location>
</feature>
<dbReference type="InterPro" id="IPR021218">
    <property type="entry name" value="DUF2784"/>
</dbReference>
<keyword evidence="1" id="KW-1133">Transmembrane helix</keyword>
<dbReference type="AlphaFoldDB" id="A0A0F9X3H1"/>
<dbReference type="EMBL" id="LAZR01000152">
    <property type="protein sequence ID" value="KKN86048.1"/>
    <property type="molecule type" value="Genomic_DNA"/>
</dbReference>
<gene>
    <name evidence="2" type="ORF">LCGC14_0272430</name>
</gene>
<feature type="transmembrane region" description="Helical" evidence="1">
    <location>
        <begin position="107"/>
        <end position="127"/>
    </location>
</feature>
<keyword evidence="1" id="KW-0472">Membrane</keyword>
<reference evidence="2" key="1">
    <citation type="journal article" date="2015" name="Nature">
        <title>Complex archaea that bridge the gap between prokaryotes and eukaryotes.</title>
        <authorList>
            <person name="Spang A."/>
            <person name="Saw J.H."/>
            <person name="Jorgensen S.L."/>
            <person name="Zaremba-Niedzwiedzka K."/>
            <person name="Martijn J."/>
            <person name="Lind A.E."/>
            <person name="van Eijk R."/>
            <person name="Schleper C."/>
            <person name="Guy L."/>
            <person name="Ettema T.J."/>
        </authorList>
    </citation>
    <scope>NUCLEOTIDE SEQUENCE</scope>
</reference>
<evidence type="ECO:0008006" key="3">
    <source>
        <dbReference type="Google" id="ProtNLM"/>
    </source>
</evidence>
<evidence type="ECO:0000313" key="2">
    <source>
        <dbReference type="EMBL" id="KKN86048.1"/>
    </source>
</evidence>
<proteinExistence type="predicted"/>